<feature type="transmembrane region" description="Helical" evidence="6">
    <location>
        <begin position="373"/>
        <end position="394"/>
    </location>
</feature>
<dbReference type="Proteomes" id="UP000054172">
    <property type="component" value="Unassembled WGS sequence"/>
</dbReference>
<comment type="subcellular location">
    <subcellularLocation>
        <location evidence="1">Cell membrane</location>
        <topology evidence="1">Multi-pass membrane protein</topology>
    </subcellularLocation>
</comment>
<keyword evidence="4 6" id="KW-1133">Transmembrane helix</keyword>
<feature type="transmembrane region" description="Helical" evidence="6">
    <location>
        <begin position="235"/>
        <end position="254"/>
    </location>
</feature>
<evidence type="ECO:0000313" key="9">
    <source>
        <dbReference type="Proteomes" id="UP000054172"/>
    </source>
</evidence>
<evidence type="ECO:0000256" key="3">
    <source>
        <dbReference type="ARBA" id="ARBA00022692"/>
    </source>
</evidence>
<dbReference type="InterPro" id="IPR050545">
    <property type="entry name" value="Mycobact_MmpL"/>
</dbReference>
<dbReference type="GO" id="GO:0005886">
    <property type="term" value="C:plasma membrane"/>
    <property type="evidence" value="ECO:0007669"/>
    <property type="project" value="UniProtKB-SubCell"/>
</dbReference>
<dbReference type="EMBL" id="LIIK01000002">
    <property type="protein sequence ID" value="KQM09600.1"/>
    <property type="molecule type" value="Genomic_DNA"/>
</dbReference>
<dbReference type="InterPro" id="IPR001036">
    <property type="entry name" value="Acrflvin-R"/>
</dbReference>
<dbReference type="STRING" id="1702214.AL399_00705"/>
<proteinExistence type="predicted"/>
<feature type="transmembrane region" description="Helical" evidence="6">
    <location>
        <begin position="339"/>
        <end position="361"/>
    </location>
</feature>
<dbReference type="AlphaFoldDB" id="A0A0Q4B957"/>
<dbReference type="PATRIC" id="fig|1702214.3.peg.785"/>
<feature type="transmembrane region" description="Helical" evidence="6">
    <location>
        <begin position="261"/>
        <end position="285"/>
    </location>
</feature>
<feature type="domain" description="SSD" evidence="7">
    <location>
        <begin position="264"/>
        <end position="397"/>
    </location>
</feature>
<feature type="domain" description="SSD" evidence="7">
    <location>
        <begin position="701"/>
        <end position="828"/>
    </location>
</feature>
<organism evidence="8 9">
    <name type="scientific">Candidatus [Bacteroides] periocalifornicus</name>
    <dbReference type="NCBI Taxonomy" id="1702214"/>
    <lineage>
        <taxon>Bacteria</taxon>
        <taxon>Pseudomonadati</taxon>
        <taxon>Bacteroidota</taxon>
    </lineage>
</organism>
<name>A0A0Q4B957_9BACT</name>
<evidence type="ECO:0000256" key="5">
    <source>
        <dbReference type="ARBA" id="ARBA00023136"/>
    </source>
</evidence>
<feature type="transmembrane region" description="Helical" evidence="6">
    <location>
        <begin position="291"/>
        <end position="311"/>
    </location>
</feature>
<dbReference type="Pfam" id="PF03176">
    <property type="entry name" value="MMPL"/>
    <property type="match status" value="2"/>
</dbReference>
<dbReference type="SUPFAM" id="SSF82866">
    <property type="entry name" value="Multidrug efflux transporter AcrB transmembrane domain"/>
    <property type="match status" value="2"/>
</dbReference>
<feature type="transmembrane region" description="Helical" evidence="6">
    <location>
        <begin position="728"/>
        <end position="746"/>
    </location>
</feature>
<feature type="transmembrane region" description="Helical" evidence="6">
    <location>
        <begin position="803"/>
        <end position="826"/>
    </location>
</feature>
<dbReference type="PANTHER" id="PTHR33406">
    <property type="entry name" value="MEMBRANE PROTEIN MJ1562-RELATED"/>
    <property type="match status" value="1"/>
</dbReference>
<feature type="transmembrane region" description="Helical" evidence="6">
    <location>
        <begin position="672"/>
        <end position="695"/>
    </location>
</feature>
<evidence type="ECO:0000256" key="4">
    <source>
        <dbReference type="ARBA" id="ARBA00022989"/>
    </source>
</evidence>
<dbReference type="InterPro" id="IPR004869">
    <property type="entry name" value="MMPL_dom"/>
</dbReference>
<keyword evidence="5 6" id="KW-0472">Membrane</keyword>
<accession>A0A0Q4B957</accession>
<evidence type="ECO:0000256" key="6">
    <source>
        <dbReference type="SAM" id="Phobius"/>
    </source>
</evidence>
<feature type="transmembrane region" description="Helical" evidence="6">
    <location>
        <begin position="12"/>
        <end position="33"/>
    </location>
</feature>
<sequence>MQRFAQFIVRYRVATLVVAAAITALLGFCITRLRINADFMSYLPKDDEQVRLFQELDSLYATGNIVGIGIQAPGESIMTVEGLGLVQRITDSLAAMEGVEKVTSLTNVLDIRHTDEGAEIGRLVDDDTLAELAEASAAGRDSTGLRVSPALEARLDSLGRYTLAKAMYRGQLLADGGRSTAIMLFIGTGVDEDPITSATRALLAELGRHYPGYRFYYGGMPMQQLYLTEAVRTDLTRLVPIVCLVIGVVLAFTLRTVRGVLLPLLGVAVASVWTLGAMALCGVALSPVSGSIPVVLFAVGSAYTIHVLNFLRMAETAGGTPGGEGQNFAGHRGTVARGLATVGVPVMLAGITTIVGFLSFIPGTYLSIIRDFGAFMALGTAFCLLISLTVIPAIESFLPALKPPRAICSENPTQPTVGASVVSSDVACRVADNKNRIADNKNRVADSNSHVADHNPSTTQSTAPLGRVSRFLLWLSGLSVRHAGRVVWISLAVLVLLGAGIFLIKSNIDVLYYFGPRHPLRVSAEFMNREFGGTLPIQVKVEGDLTDPTTLRAMEEFEEYLDGLPGVSNPKSVVMLMRELNEAMGEGNRIPNTQEKVQNLWFLLEGEPMMEQLCTPDRMQGQILATMQNANTKTYHQISRAVDQYAKAHSSATVRFEATGSPFIYSNFAHNLMWNLVLSLVLACALVYICMALLLQSFKGALVGFIPLLCTIVCIFGLMGYLGFTLNLATVLIAGVAVGVGVDYAIHFVTGYRRALAAGSYPRQAVVDTLLSSGRGILFNILAVAIGFLVLVFAVIIPLVEFGVVMAATMLIAGLAATVLLPAEILRFRIRLHPKR</sequence>
<dbReference type="InterPro" id="IPR000731">
    <property type="entry name" value="SSD"/>
</dbReference>
<dbReference type="PANTHER" id="PTHR33406:SF13">
    <property type="entry name" value="MEMBRANE PROTEIN YDFJ"/>
    <property type="match status" value="1"/>
</dbReference>
<evidence type="ECO:0000259" key="7">
    <source>
        <dbReference type="PROSITE" id="PS50156"/>
    </source>
</evidence>
<keyword evidence="9" id="KW-1185">Reference proteome</keyword>
<protein>
    <recommendedName>
        <fullName evidence="7">SSD domain-containing protein</fullName>
    </recommendedName>
</protein>
<dbReference type="Gene3D" id="1.20.1640.10">
    <property type="entry name" value="Multidrug efflux transporter AcrB transmembrane domain"/>
    <property type="match status" value="2"/>
</dbReference>
<dbReference type="PROSITE" id="PS50156">
    <property type="entry name" value="SSD"/>
    <property type="match status" value="2"/>
</dbReference>
<feature type="transmembrane region" description="Helical" evidence="6">
    <location>
        <begin position="702"/>
        <end position="722"/>
    </location>
</feature>
<evidence type="ECO:0000313" key="8">
    <source>
        <dbReference type="EMBL" id="KQM09600.1"/>
    </source>
</evidence>
<feature type="transmembrane region" description="Helical" evidence="6">
    <location>
        <begin position="777"/>
        <end position="797"/>
    </location>
</feature>
<evidence type="ECO:0000256" key="2">
    <source>
        <dbReference type="ARBA" id="ARBA00022475"/>
    </source>
</evidence>
<comment type="caution">
    <text evidence="8">The sequence shown here is derived from an EMBL/GenBank/DDBJ whole genome shotgun (WGS) entry which is preliminary data.</text>
</comment>
<reference evidence="8" key="1">
    <citation type="submission" date="2015-08" db="EMBL/GenBank/DDBJ databases">
        <title>Candidatus Bacteriodes Periocalifornicus.</title>
        <authorList>
            <person name="McLean J.S."/>
            <person name="Kelley S."/>
        </authorList>
    </citation>
    <scope>NUCLEOTIDE SEQUENCE [LARGE SCALE GENOMIC DNA]</scope>
    <source>
        <strain evidence="8">12B</strain>
    </source>
</reference>
<feature type="transmembrane region" description="Helical" evidence="6">
    <location>
        <begin position="486"/>
        <end position="504"/>
    </location>
</feature>
<keyword evidence="3 6" id="KW-0812">Transmembrane</keyword>
<dbReference type="PRINTS" id="PR00702">
    <property type="entry name" value="ACRIFLAVINRP"/>
</dbReference>
<dbReference type="GO" id="GO:0022857">
    <property type="term" value="F:transmembrane transporter activity"/>
    <property type="evidence" value="ECO:0007669"/>
    <property type="project" value="InterPro"/>
</dbReference>
<evidence type="ECO:0000256" key="1">
    <source>
        <dbReference type="ARBA" id="ARBA00004651"/>
    </source>
</evidence>
<gene>
    <name evidence="8" type="ORF">AL399_00705</name>
</gene>
<keyword evidence="2" id="KW-1003">Cell membrane</keyword>